<dbReference type="InterPro" id="IPR050138">
    <property type="entry name" value="DHOase/Allantoinase_Hydrolase"/>
</dbReference>
<dbReference type="Gene3D" id="3.20.20.140">
    <property type="entry name" value="Metal-dependent hydrolases"/>
    <property type="match status" value="1"/>
</dbReference>
<dbReference type="GO" id="GO:0006145">
    <property type="term" value="P:purine nucleobase catabolic process"/>
    <property type="evidence" value="ECO:0007669"/>
    <property type="project" value="TreeGrafter"/>
</dbReference>
<dbReference type="PANTHER" id="PTHR43668">
    <property type="entry name" value="ALLANTOINASE"/>
    <property type="match status" value="1"/>
</dbReference>
<proteinExistence type="predicted"/>
<dbReference type="InterPro" id="IPR011059">
    <property type="entry name" value="Metal-dep_hydrolase_composite"/>
</dbReference>
<comment type="cofactor">
    <cofactor evidence="1">
        <name>Zn(2+)</name>
        <dbReference type="ChEBI" id="CHEBI:29105"/>
    </cofactor>
</comment>
<dbReference type="NCBIfam" id="TIGR00857">
    <property type="entry name" value="pyrC_multi"/>
    <property type="match status" value="1"/>
</dbReference>
<dbReference type="NCBIfam" id="NF005751">
    <property type="entry name" value="PRK07575.1"/>
    <property type="match status" value="1"/>
</dbReference>
<dbReference type="CDD" id="cd01318">
    <property type="entry name" value="DHOase_IIb"/>
    <property type="match status" value="1"/>
</dbReference>
<dbReference type="GO" id="GO:0004038">
    <property type="term" value="F:allantoinase activity"/>
    <property type="evidence" value="ECO:0007669"/>
    <property type="project" value="TreeGrafter"/>
</dbReference>
<dbReference type="PANTHER" id="PTHR43668:SF4">
    <property type="entry name" value="ALLANTOINASE"/>
    <property type="match status" value="1"/>
</dbReference>
<dbReference type="Gene3D" id="2.30.40.10">
    <property type="entry name" value="Urease, subunit C, domain 1"/>
    <property type="match status" value="1"/>
</dbReference>
<evidence type="ECO:0000313" key="5">
    <source>
        <dbReference type="EMBL" id="SUZ79684.1"/>
    </source>
</evidence>
<evidence type="ECO:0000256" key="1">
    <source>
        <dbReference type="ARBA" id="ARBA00001947"/>
    </source>
</evidence>
<protein>
    <recommendedName>
        <fullName evidence="4">Amidohydrolase-related domain-containing protein</fullName>
    </recommendedName>
</protein>
<dbReference type="AlphaFoldDB" id="A0A381QL80"/>
<dbReference type="GO" id="GO:0046872">
    <property type="term" value="F:metal ion binding"/>
    <property type="evidence" value="ECO:0007669"/>
    <property type="project" value="UniProtKB-KW"/>
</dbReference>
<keyword evidence="3" id="KW-0378">Hydrolase</keyword>
<accession>A0A381QL80</accession>
<reference evidence="5" key="1">
    <citation type="submission" date="2018-05" db="EMBL/GenBank/DDBJ databases">
        <authorList>
            <person name="Lanie J.A."/>
            <person name="Ng W.-L."/>
            <person name="Kazmierczak K.M."/>
            <person name="Andrzejewski T.M."/>
            <person name="Davidsen T.M."/>
            <person name="Wayne K.J."/>
            <person name="Tettelin H."/>
            <person name="Glass J.I."/>
            <person name="Rusch D."/>
            <person name="Podicherti R."/>
            <person name="Tsui H.-C.T."/>
            <person name="Winkler M.E."/>
        </authorList>
    </citation>
    <scope>NUCLEOTIDE SEQUENCE</scope>
</reference>
<sequence length="387" mass="43116">MLPGIIDPQVHFREPGADHKEDLHSGSCAAAAGGVTSYLDMPNNVPPVITRQQMAEKKQLAAEKSVVNYGFFMGATSENLDELNAVENVCGIKIFMGSSTGDLLVDNPVVLERIFANGSRLIAVHAEDESVLQTNKDLLNDFSDVRIHSRLRDESAALRATKLAVRLSLQYQRRLHILHLTTEDECDFLRTLPREHRISTEVCPQHFTLTVPECYQKLGTLAQMNPPLRTKRHADALWQALKDGIIDCIATDHAPHTLAEKDQPYGKAPSGMPGVETSLALLLDRVNRNDCTLQEVAFWMSESPAKLYRMKGKGRIEVGQDADLVLVDLTLKKTVTNGELNTRVNWSPYHGMELRGWPVRTIVNGQTVFLNGEVDESVRGREICFAR</sequence>
<dbReference type="InterPro" id="IPR032466">
    <property type="entry name" value="Metal_Hydrolase"/>
</dbReference>
<dbReference type="InterPro" id="IPR002195">
    <property type="entry name" value="Dihydroorotase_CS"/>
</dbReference>
<dbReference type="SUPFAM" id="SSF51556">
    <property type="entry name" value="Metallo-dependent hydrolases"/>
    <property type="match status" value="1"/>
</dbReference>
<evidence type="ECO:0000259" key="4">
    <source>
        <dbReference type="Pfam" id="PF01979"/>
    </source>
</evidence>
<evidence type="ECO:0000256" key="3">
    <source>
        <dbReference type="ARBA" id="ARBA00022801"/>
    </source>
</evidence>
<keyword evidence="2" id="KW-0479">Metal-binding</keyword>
<feature type="domain" description="Amidohydrolase-related" evidence="4">
    <location>
        <begin position="1"/>
        <end position="368"/>
    </location>
</feature>
<evidence type="ECO:0000256" key="2">
    <source>
        <dbReference type="ARBA" id="ARBA00022723"/>
    </source>
</evidence>
<gene>
    <name evidence="5" type="ORF">METZ01_LOCUS32538</name>
</gene>
<dbReference type="InterPro" id="IPR006680">
    <property type="entry name" value="Amidohydro-rel"/>
</dbReference>
<dbReference type="GO" id="GO:0005737">
    <property type="term" value="C:cytoplasm"/>
    <property type="evidence" value="ECO:0007669"/>
    <property type="project" value="TreeGrafter"/>
</dbReference>
<dbReference type="PROSITE" id="PS00483">
    <property type="entry name" value="DIHYDROOROTASE_2"/>
    <property type="match status" value="1"/>
</dbReference>
<organism evidence="5">
    <name type="scientific">marine metagenome</name>
    <dbReference type="NCBI Taxonomy" id="408172"/>
    <lineage>
        <taxon>unclassified sequences</taxon>
        <taxon>metagenomes</taxon>
        <taxon>ecological metagenomes</taxon>
    </lineage>
</organism>
<dbReference type="EMBL" id="UINC01001396">
    <property type="protein sequence ID" value="SUZ79684.1"/>
    <property type="molecule type" value="Genomic_DNA"/>
</dbReference>
<dbReference type="SUPFAM" id="SSF51338">
    <property type="entry name" value="Composite domain of metallo-dependent hydrolases"/>
    <property type="match status" value="1"/>
</dbReference>
<dbReference type="Pfam" id="PF01979">
    <property type="entry name" value="Amidohydro_1"/>
    <property type="match status" value="1"/>
</dbReference>
<name>A0A381QL80_9ZZZZ</name>